<dbReference type="EMBL" id="FNHD01000006">
    <property type="protein sequence ID" value="SDL80380.1"/>
    <property type="molecule type" value="Genomic_DNA"/>
</dbReference>
<name>A0ABY0QT42_9FLAO</name>
<evidence type="ECO:0000256" key="1">
    <source>
        <dbReference type="SAM" id="Phobius"/>
    </source>
</evidence>
<comment type="caution">
    <text evidence="2">The sequence shown here is derived from an EMBL/GenBank/DDBJ whole genome shotgun (WGS) entry which is preliminary data.</text>
</comment>
<keyword evidence="1" id="KW-1133">Transmembrane helix</keyword>
<feature type="transmembrane region" description="Helical" evidence="1">
    <location>
        <begin position="12"/>
        <end position="30"/>
    </location>
</feature>
<feature type="transmembrane region" description="Helical" evidence="1">
    <location>
        <begin position="60"/>
        <end position="79"/>
    </location>
</feature>
<dbReference type="RefSeq" id="WP_089743296.1">
    <property type="nucleotide sequence ID" value="NZ_FNHD01000006.1"/>
</dbReference>
<reference evidence="2 3" key="1">
    <citation type="submission" date="2016-10" db="EMBL/GenBank/DDBJ databases">
        <authorList>
            <person name="Varghese N."/>
            <person name="Submissions S."/>
        </authorList>
    </citation>
    <scope>NUCLEOTIDE SEQUENCE [LARGE SCALE GENOMIC DNA]</scope>
    <source>
        <strain evidence="2 3">CGMCC 1.10941</strain>
    </source>
</reference>
<proteinExistence type="predicted"/>
<dbReference type="Proteomes" id="UP000199242">
    <property type="component" value="Unassembled WGS sequence"/>
</dbReference>
<organism evidence="2 3">
    <name type="scientific">Chryseobacterium taihuense</name>
    <dbReference type="NCBI Taxonomy" id="1141221"/>
    <lineage>
        <taxon>Bacteria</taxon>
        <taxon>Pseudomonadati</taxon>
        <taxon>Bacteroidota</taxon>
        <taxon>Flavobacteriia</taxon>
        <taxon>Flavobacteriales</taxon>
        <taxon>Weeksellaceae</taxon>
        <taxon>Chryseobacterium group</taxon>
        <taxon>Chryseobacterium</taxon>
    </lineage>
</organism>
<evidence type="ECO:0000313" key="2">
    <source>
        <dbReference type="EMBL" id="SDL80380.1"/>
    </source>
</evidence>
<evidence type="ECO:0000313" key="3">
    <source>
        <dbReference type="Proteomes" id="UP000199242"/>
    </source>
</evidence>
<accession>A0ABY0QT42</accession>
<protein>
    <submittedName>
        <fullName evidence="2">Uncharacterized protein</fullName>
    </submittedName>
</protein>
<keyword evidence="3" id="KW-1185">Reference proteome</keyword>
<keyword evidence="1" id="KW-0472">Membrane</keyword>
<sequence>MTQEFHKFYLKITAIVVGSFGPIFFLGTMLPTSDPARWSLDLLSLPLDGLQNYEAPTTRFLSALTGGFLFGWGVCIWFLQKWVYDKAPNEVRKAVLAGLLAWFFLDSAGSVASGNTSNAFINILVLLIAVGPLWKAAKG</sequence>
<gene>
    <name evidence="2" type="ORF">SAMN05216273_106170</name>
</gene>
<keyword evidence="1" id="KW-0812">Transmembrane</keyword>